<dbReference type="RefSeq" id="WP_133850952.1">
    <property type="nucleotide sequence ID" value="NZ_SNXZ01000003.1"/>
</dbReference>
<dbReference type="EMBL" id="SNXZ01000003">
    <property type="protein sequence ID" value="TDP97803.1"/>
    <property type="molecule type" value="Genomic_DNA"/>
</dbReference>
<name>A0A4R6SDT8_LABRH</name>
<dbReference type="OrthoDB" id="3667176at2"/>
<evidence type="ECO:0000313" key="1">
    <source>
        <dbReference type="EMBL" id="TDP97803.1"/>
    </source>
</evidence>
<protein>
    <recommendedName>
        <fullName evidence="3">tRNA-guanine family transglycosylase</fullName>
    </recommendedName>
</protein>
<dbReference type="Proteomes" id="UP000295444">
    <property type="component" value="Unassembled WGS sequence"/>
</dbReference>
<evidence type="ECO:0000313" key="2">
    <source>
        <dbReference type="Proteomes" id="UP000295444"/>
    </source>
</evidence>
<sequence>MGAGRSSLGRVQPYLGRCSLADAITNRERFGGVTLQGVSGLTVARKLAAANALSGVDLDPAAYLARGTARKPPVVEGQLGLDLDLPEFDWVQAQAELGLSVVRTPGTRLRAGDLDALKAELDRDHRTPVSVSLVLDGGWLGSKHSGALAEAVRAADRDISLVLSAPIDPVNSSYKVFALQRLLRWSTRTGRKLELLRTGPVGIPAIAAGASLAAIGLSSSTRHLGGPIARRADGVRPKRSPQVFVPRLLSWLRGIDVARGELRSCECDACTSAGSGLERFDVAFDSTVPTAIRAAARDHDSHALAQVVTSVRTASDPKGELARLRKEAHELAADLGLAVPKWLGNWD</sequence>
<organism evidence="1 2">
    <name type="scientific">Labedaea rhizosphaerae</name>
    <dbReference type="NCBI Taxonomy" id="598644"/>
    <lineage>
        <taxon>Bacteria</taxon>
        <taxon>Bacillati</taxon>
        <taxon>Actinomycetota</taxon>
        <taxon>Actinomycetes</taxon>
        <taxon>Pseudonocardiales</taxon>
        <taxon>Pseudonocardiaceae</taxon>
        <taxon>Labedaea</taxon>
    </lineage>
</organism>
<reference evidence="1 2" key="1">
    <citation type="submission" date="2019-03" db="EMBL/GenBank/DDBJ databases">
        <title>Genomic Encyclopedia of Type Strains, Phase IV (KMG-IV): sequencing the most valuable type-strain genomes for metagenomic binning, comparative biology and taxonomic classification.</title>
        <authorList>
            <person name="Goeker M."/>
        </authorList>
    </citation>
    <scope>NUCLEOTIDE SEQUENCE [LARGE SCALE GENOMIC DNA]</scope>
    <source>
        <strain evidence="1 2">DSM 45361</strain>
    </source>
</reference>
<proteinExistence type="predicted"/>
<dbReference type="AlphaFoldDB" id="A0A4R6SDT8"/>
<comment type="caution">
    <text evidence="1">The sequence shown here is derived from an EMBL/GenBank/DDBJ whole genome shotgun (WGS) entry which is preliminary data.</text>
</comment>
<keyword evidence="2" id="KW-1185">Reference proteome</keyword>
<gene>
    <name evidence="1" type="ORF">EV186_103780</name>
</gene>
<accession>A0A4R6SDT8</accession>
<evidence type="ECO:0008006" key="3">
    <source>
        <dbReference type="Google" id="ProtNLM"/>
    </source>
</evidence>